<accession>A0AAU7DLW6</accession>
<keyword evidence="1" id="KW-0812">Transmembrane</keyword>
<sequence length="159" mass="17462">MFEYLDYRGTVLSESPIPTRPSKPFERPKTSVARDRGIRTSARQFFHPYVLAFLALALAVGASGYGYKLSQYLQHAGVSKASPTHMWVDHRDDSVAMQAGQFVKPQRIPGLALFAILDPQVPRPSRDHVVVTPAPALVASVISSHIPFRAPPSIHSSMA</sequence>
<dbReference type="AlphaFoldDB" id="A0AAU7DLW6"/>
<evidence type="ECO:0000256" key="1">
    <source>
        <dbReference type="SAM" id="Phobius"/>
    </source>
</evidence>
<reference evidence="2" key="1">
    <citation type="submission" date="2023-03" db="EMBL/GenBank/DDBJ databases">
        <title>Edaphobacter sp.</title>
        <authorList>
            <person name="Huber K.J."/>
            <person name="Papendorf J."/>
            <person name="Pilke C."/>
            <person name="Bunk B."/>
            <person name="Sproeer C."/>
            <person name="Pester M."/>
        </authorList>
    </citation>
    <scope>NUCLEOTIDE SEQUENCE</scope>
    <source>
        <strain evidence="2">DSM 110680</strain>
    </source>
</reference>
<evidence type="ECO:0000313" key="2">
    <source>
        <dbReference type="EMBL" id="XBH18788.1"/>
    </source>
</evidence>
<proteinExistence type="predicted"/>
<dbReference type="RefSeq" id="WP_348264006.1">
    <property type="nucleotide sequence ID" value="NZ_CP121196.1"/>
</dbReference>
<keyword evidence="1" id="KW-1133">Transmembrane helix</keyword>
<organism evidence="2">
    <name type="scientific">Telmatobacter sp. DSM 110680</name>
    <dbReference type="NCBI Taxonomy" id="3036704"/>
    <lineage>
        <taxon>Bacteria</taxon>
        <taxon>Pseudomonadati</taxon>
        <taxon>Acidobacteriota</taxon>
        <taxon>Terriglobia</taxon>
        <taxon>Terriglobales</taxon>
        <taxon>Acidobacteriaceae</taxon>
        <taxon>Telmatobacter</taxon>
    </lineage>
</organism>
<feature type="transmembrane region" description="Helical" evidence="1">
    <location>
        <begin position="46"/>
        <end position="67"/>
    </location>
</feature>
<dbReference type="EMBL" id="CP121196">
    <property type="protein sequence ID" value="XBH18788.1"/>
    <property type="molecule type" value="Genomic_DNA"/>
</dbReference>
<keyword evidence="1" id="KW-0472">Membrane</keyword>
<protein>
    <submittedName>
        <fullName evidence="2">Uncharacterized protein</fullName>
    </submittedName>
</protein>
<name>A0AAU7DLW6_9BACT</name>
<gene>
    <name evidence="2" type="ORF">P8935_05610</name>
</gene>